<accession>F5Y9Z4</accession>
<organism evidence="1 2">
    <name type="scientific">Leadbettera azotonutricia (strain ATCC BAA-888 / DSM 13862 / ZAS-9)</name>
    <name type="common">Treponema azotonutricium</name>
    <dbReference type="NCBI Taxonomy" id="545695"/>
    <lineage>
        <taxon>Bacteria</taxon>
        <taxon>Pseudomonadati</taxon>
        <taxon>Spirochaetota</taxon>
        <taxon>Spirochaetia</taxon>
        <taxon>Spirochaetales</taxon>
        <taxon>Breznakiellaceae</taxon>
        <taxon>Leadbettera</taxon>
    </lineage>
</organism>
<sequence>MAEPAKRDPKAPTTLQISIKDSNGKEWTTIIASSKEFSTGSVGYYASGKATNPESGERYQCGLSFTLIGSKPGK</sequence>
<reference evidence="1 2" key="2">
    <citation type="journal article" date="2011" name="ISME J.">
        <title>RNA-seq reveals cooperative metabolic interactions between two termite-gut spirochete species in co-culture.</title>
        <authorList>
            <person name="Rosenthal A.Z."/>
            <person name="Matson E.G."/>
            <person name="Eldar A."/>
            <person name="Leadbetter J.R."/>
        </authorList>
    </citation>
    <scope>NUCLEOTIDE SEQUENCE [LARGE SCALE GENOMIC DNA]</scope>
    <source>
        <strain evidence="2">ATCC BAA-888 / DSM 13862 / ZAS-9</strain>
    </source>
</reference>
<name>F5Y9Z4_LEAAZ</name>
<dbReference type="HOGENOM" id="CLU_2686739_0_0_12"/>
<reference evidence="2" key="1">
    <citation type="submission" date="2009-12" db="EMBL/GenBank/DDBJ databases">
        <title>Complete sequence of Treponema azotonutricium strain ZAS-9.</title>
        <authorList>
            <person name="Tetu S.G."/>
            <person name="Matson E."/>
            <person name="Ren Q."/>
            <person name="Seshadri R."/>
            <person name="Elbourne L."/>
            <person name="Hassan K.A."/>
            <person name="Durkin A."/>
            <person name="Radune D."/>
            <person name="Mohamoud Y."/>
            <person name="Shay R."/>
            <person name="Jin S."/>
            <person name="Zhang X."/>
            <person name="Lucey K."/>
            <person name="Ballor N.R."/>
            <person name="Ottesen E."/>
            <person name="Rosenthal R."/>
            <person name="Allen A."/>
            <person name="Leadbetter J.R."/>
            <person name="Paulsen I.T."/>
        </authorList>
    </citation>
    <scope>NUCLEOTIDE SEQUENCE [LARGE SCALE GENOMIC DNA]</scope>
    <source>
        <strain evidence="2">ATCC BAA-888 / DSM 13862 / ZAS-9</strain>
    </source>
</reference>
<dbReference type="KEGG" id="taz:TREAZ_2069"/>
<gene>
    <name evidence="1" type="ordered locus">TREAZ_2069</name>
</gene>
<dbReference type="Proteomes" id="UP000009222">
    <property type="component" value="Chromosome"/>
</dbReference>
<dbReference type="eggNOG" id="ENOG5032GJU">
    <property type="taxonomic scope" value="Bacteria"/>
</dbReference>
<dbReference type="AlphaFoldDB" id="F5Y9Z4"/>
<keyword evidence="2" id="KW-1185">Reference proteome</keyword>
<evidence type="ECO:0000313" key="2">
    <source>
        <dbReference type="Proteomes" id="UP000009222"/>
    </source>
</evidence>
<proteinExistence type="predicted"/>
<protein>
    <submittedName>
        <fullName evidence="1">Uncharacterized protein</fullName>
    </submittedName>
</protein>
<evidence type="ECO:0000313" key="1">
    <source>
        <dbReference type="EMBL" id="AEF81394.1"/>
    </source>
</evidence>
<dbReference type="InParanoid" id="F5Y9Z4"/>
<dbReference type="EMBL" id="CP001841">
    <property type="protein sequence ID" value="AEF81394.1"/>
    <property type="molecule type" value="Genomic_DNA"/>
</dbReference>
<dbReference type="RefSeq" id="WP_015709980.1">
    <property type="nucleotide sequence ID" value="NC_015577.1"/>
</dbReference>
<dbReference type="OrthoDB" id="361443at2"/>